<evidence type="ECO:0000313" key="2">
    <source>
        <dbReference type="EMBL" id="RIH85776.1"/>
    </source>
</evidence>
<dbReference type="AlphaFoldDB" id="A0A399EQG3"/>
<dbReference type="InterPro" id="IPR036388">
    <property type="entry name" value="WH-like_DNA-bd_sf"/>
</dbReference>
<dbReference type="EMBL" id="QWKZ01000040">
    <property type="protein sequence ID" value="RIH85776.1"/>
    <property type="molecule type" value="Genomic_DNA"/>
</dbReference>
<evidence type="ECO:0000313" key="3">
    <source>
        <dbReference type="Proteomes" id="UP000265800"/>
    </source>
</evidence>
<dbReference type="GO" id="GO:0003700">
    <property type="term" value="F:DNA-binding transcription factor activity"/>
    <property type="evidence" value="ECO:0007669"/>
    <property type="project" value="InterPro"/>
</dbReference>
<dbReference type="Pfam" id="PF00126">
    <property type="entry name" value="HTH_1"/>
    <property type="match status" value="1"/>
</dbReference>
<dbReference type="InterPro" id="IPR051815">
    <property type="entry name" value="Molybdate_resp_trans_reg"/>
</dbReference>
<dbReference type="InterPro" id="IPR036390">
    <property type="entry name" value="WH_DNA-bd_sf"/>
</dbReference>
<dbReference type="RefSeq" id="WP_119360098.1">
    <property type="nucleotide sequence ID" value="NZ_QWKZ01000040.1"/>
</dbReference>
<proteinExistence type="predicted"/>
<dbReference type="SUPFAM" id="SSF46785">
    <property type="entry name" value="Winged helix' DNA-binding domain"/>
    <property type="match status" value="1"/>
</dbReference>
<protein>
    <submittedName>
        <fullName evidence="2">ModE molybdate transport repressor domain protein</fullName>
    </submittedName>
</protein>
<name>A0A399EQG3_9DEIN</name>
<dbReference type="Proteomes" id="UP000265800">
    <property type="component" value="Unassembled WGS sequence"/>
</dbReference>
<evidence type="ECO:0000259" key="1">
    <source>
        <dbReference type="Pfam" id="PF00126"/>
    </source>
</evidence>
<gene>
    <name evidence="2" type="ORF">Mlute_01467</name>
</gene>
<organism evidence="2 3">
    <name type="scientific">Meiothermus luteus</name>
    <dbReference type="NCBI Taxonomy" id="2026184"/>
    <lineage>
        <taxon>Bacteria</taxon>
        <taxon>Thermotogati</taxon>
        <taxon>Deinococcota</taxon>
        <taxon>Deinococci</taxon>
        <taxon>Thermales</taxon>
        <taxon>Thermaceae</taxon>
        <taxon>Meiothermus</taxon>
    </lineage>
</organism>
<dbReference type="PANTHER" id="PTHR30432">
    <property type="entry name" value="TRANSCRIPTIONAL REGULATOR MODE"/>
    <property type="match status" value="1"/>
</dbReference>
<dbReference type="Gene3D" id="1.10.10.10">
    <property type="entry name" value="Winged helix-like DNA-binding domain superfamily/Winged helix DNA-binding domain"/>
    <property type="match status" value="1"/>
</dbReference>
<feature type="domain" description="HTH lysR-type" evidence="1">
    <location>
        <begin position="23"/>
        <end position="83"/>
    </location>
</feature>
<keyword evidence="3" id="KW-1185">Reference proteome</keyword>
<dbReference type="PANTHER" id="PTHR30432:SF1">
    <property type="entry name" value="DNA-BINDING TRANSCRIPTIONAL DUAL REGULATOR MODE"/>
    <property type="match status" value="1"/>
</dbReference>
<sequence>MRIRAKFWLESNQGGFLLGPGTLRLLLAVEEQGSLKAGARAIRLGYRTAWARLNRAEEALGFPLLERHSGGEGGGGSTLTPEALELVERYRRFLQGLEEELEARFERVFGDWVSKSAPVKLVQ</sequence>
<reference evidence="2 3" key="1">
    <citation type="submission" date="2018-08" db="EMBL/GenBank/DDBJ databases">
        <title>Meiothermus luteus KCTC 52599 genome sequencing project.</title>
        <authorList>
            <person name="Da Costa M.S."/>
            <person name="Albuquerque L."/>
            <person name="Raposo P."/>
            <person name="Froufe H.J.C."/>
            <person name="Barroso C.S."/>
            <person name="Egas C."/>
        </authorList>
    </citation>
    <scope>NUCLEOTIDE SEQUENCE [LARGE SCALE GENOMIC DNA]</scope>
    <source>
        <strain evidence="2 3">KCTC 52599</strain>
    </source>
</reference>
<dbReference type="OrthoDB" id="285216at2"/>
<dbReference type="InterPro" id="IPR000847">
    <property type="entry name" value="LysR_HTH_N"/>
</dbReference>
<accession>A0A399EQG3</accession>
<comment type="caution">
    <text evidence="2">The sequence shown here is derived from an EMBL/GenBank/DDBJ whole genome shotgun (WGS) entry which is preliminary data.</text>
</comment>